<evidence type="ECO:0000256" key="3">
    <source>
        <dbReference type="ARBA" id="ARBA00004174"/>
    </source>
</evidence>
<comment type="subcellular location">
    <subcellularLocation>
        <location evidence="4">Endoplasmic reticulum membrane</location>
        <topology evidence="4">Peripheral membrane protein</topology>
    </subcellularLocation>
    <subcellularLocation>
        <location evidence="3">Microsome membrane</location>
        <topology evidence="3">Peripheral membrane protein</topology>
    </subcellularLocation>
</comment>
<evidence type="ECO:0000256" key="14">
    <source>
        <dbReference type="PIRSR" id="PIRSR602403-1"/>
    </source>
</evidence>
<dbReference type="PANTHER" id="PTHR24292:SF84">
    <property type="entry name" value="CYTOCHROME P450 28A5-RELATED"/>
    <property type="match status" value="1"/>
</dbReference>
<organism evidence="17 18">
    <name type="scientific">Drosophila rubida</name>
    <dbReference type="NCBI Taxonomy" id="30044"/>
    <lineage>
        <taxon>Eukaryota</taxon>
        <taxon>Metazoa</taxon>
        <taxon>Ecdysozoa</taxon>
        <taxon>Arthropoda</taxon>
        <taxon>Hexapoda</taxon>
        <taxon>Insecta</taxon>
        <taxon>Pterygota</taxon>
        <taxon>Neoptera</taxon>
        <taxon>Endopterygota</taxon>
        <taxon>Diptera</taxon>
        <taxon>Brachycera</taxon>
        <taxon>Muscomorpha</taxon>
        <taxon>Ephydroidea</taxon>
        <taxon>Drosophilidae</taxon>
        <taxon>Drosophila</taxon>
    </lineage>
</organism>
<comment type="function">
    <text evidence="2">May be involved in the metabolism of insect hormones and in the breakdown of synthetic insecticides.</text>
</comment>
<protein>
    <recommendedName>
        <fullName evidence="19">Cytochrome P450 28a5</fullName>
    </recommendedName>
</protein>
<dbReference type="Gene3D" id="1.10.630.10">
    <property type="entry name" value="Cytochrome P450"/>
    <property type="match status" value="1"/>
</dbReference>
<keyword evidence="11 14" id="KW-0408">Iron</keyword>
<evidence type="ECO:0000256" key="7">
    <source>
        <dbReference type="ARBA" id="ARBA00022723"/>
    </source>
</evidence>
<dbReference type="PROSITE" id="PS00086">
    <property type="entry name" value="CYTOCHROME_P450"/>
    <property type="match status" value="1"/>
</dbReference>
<gene>
    <name evidence="17" type="ORF">KR093_002594</name>
</gene>
<dbReference type="Proteomes" id="UP001200034">
    <property type="component" value="Unassembled WGS sequence"/>
</dbReference>
<dbReference type="Pfam" id="PF00067">
    <property type="entry name" value="p450"/>
    <property type="match status" value="1"/>
</dbReference>
<evidence type="ECO:0000256" key="1">
    <source>
        <dbReference type="ARBA" id="ARBA00001971"/>
    </source>
</evidence>
<proteinExistence type="inferred from homology"/>
<accession>A0AAD4PMG9</accession>
<evidence type="ECO:0000256" key="2">
    <source>
        <dbReference type="ARBA" id="ARBA00003690"/>
    </source>
</evidence>
<reference evidence="17" key="1">
    <citation type="journal article" date="2021" name="Mol. Ecol. Resour.">
        <title>Phylogenomic analyses of the genus Drosophila reveals genomic signals of climate adaptation.</title>
        <authorList>
            <person name="Li F."/>
            <person name="Rane R.V."/>
            <person name="Luria V."/>
            <person name="Xiong Z."/>
            <person name="Chen J."/>
            <person name="Li Z."/>
            <person name="Catullo R.A."/>
            <person name="Griffin P.C."/>
            <person name="Schiffer M."/>
            <person name="Pearce S."/>
            <person name="Lee S.F."/>
            <person name="McElroy K."/>
            <person name="Stocker A."/>
            <person name="Shirriffs J."/>
            <person name="Cockerell F."/>
            <person name="Coppin C."/>
            <person name="Sgro C.M."/>
            <person name="Karger A."/>
            <person name="Cain J.W."/>
            <person name="Weber J.A."/>
            <person name="Santpere G."/>
            <person name="Kirschner M.W."/>
            <person name="Hoffmann A.A."/>
            <person name="Oakeshott J.G."/>
            <person name="Zhang G."/>
        </authorList>
    </citation>
    <scope>NUCLEOTIDE SEQUENCE</scope>
    <source>
        <strain evidence="17">BGI-SZ-2011g</strain>
    </source>
</reference>
<keyword evidence="6 14" id="KW-0349">Heme</keyword>
<comment type="similarity">
    <text evidence="5 15">Belongs to the cytochrome P450 family.</text>
</comment>
<evidence type="ECO:0000256" key="5">
    <source>
        <dbReference type="ARBA" id="ARBA00010617"/>
    </source>
</evidence>
<dbReference type="SUPFAM" id="SSF48264">
    <property type="entry name" value="Cytochrome P450"/>
    <property type="match status" value="1"/>
</dbReference>
<dbReference type="GO" id="GO:0005506">
    <property type="term" value="F:iron ion binding"/>
    <property type="evidence" value="ECO:0007669"/>
    <property type="project" value="InterPro"/>
</dbReference>
<keyword evidence="18" id="KW-1185">Reference proteome</keyword>
<dbReference type="GO" id="GO:0005789">
    <property type="term" value="C:endoplasmic reticulum membrane"/>
    <property type="evidence" value="ECO:0007669"/>
    <property type="project" value="UniProtKB-SubCell"/>
</dbReference>
<dbReference type="PANTHER" id="PTHR24292">
    <property type="entry name" value="CYTOCHROME P450"/>
    <property type="match status" value="1"/>
</dbReference>
<evidence type="ECO:0000313" key="17">
    <source>
        <dbReference type="EMBL" id="KAH8376994.1"/>
    </source>
</evidence>
<evidence type="ECO:0000256" key="12">
    <source>
        <dbReference type="ARBA" id="ARBA00023033"/>
    </source>
</evidence>
<feature type="transmembrane region" description="Helical" evidence="16">
    <location>
        <begin position="6"/>
        <end position="24"/>
    </location>
</feature>
<evidence type="ECO:0000313" key="18">
    <source>
        <dbReference type="Proteomes" id="UP001200034"/>
    </source>
</evidence>
<keyword evidence="12 15" id="KW-0503">Monooxygenase</keyword>
<dbReference type="GO" id="GO:0004497">
    <property type="term" value="F:monooxygenase activity"/>
    <property type="evidence" value="ECO:0007669"/>
    <property type="project" value="UniProtKB-KW"/>
</dbReference>
<keyword evidence="8" id="KW-0256">Endoplasmic reticulum</keyword>
<dbReference type="AlphaFoldDB" id="A0AAD4PMG9"/>
<dbReference type="GO" id="GO:0016705">
    <property type="term" value="F:oxidoreductase activity, acting on paired donors, with incorporation or reduction of molecular oxygen"/>
    <property type="evidence" value="ECO:0007669"/>
    <property type="project" value="InterPro"/>
</dbReference>
<evidence type="ECO:0000256" key="6">
    <source>
        <dbReference type="ARBA" id="ARBA00022617"/>
    </source>
</evidence>
<dbReference type="GO" id="GO:0020037">
    <property type="term" value="F:heme binding"/>
    <property type="evidence" value="ECO:0007669"/>
    <property type="project" value="InterPro"/>
</dbReference>
<dbReference type="InterPro" id="IPR036396">
    <property type="entry name" value="Cyt_P450_sf"/>
</dbReference>
<dbReference type="InterPro" id="IPR017972">
    <property type="entry name" value="Cyt_P450_CS"/>
</dbReference>
<feature type="binding site" description="axial binding residue" evidence="14">
    <location>
        <position position="451"/>
    </location>
    <ligand>
        <name>heme</name>
        <dbReference type="ChEBI" id="CHEBI:30413"/>
    </ligand>
    <ligandPart>
        <name>Fe</name>
        <dbReference type="ChEBI" id="CHEBI:18248"/>
    </ligandPart>
</feature>
<evidence type="ECO:0000256" key="9">
    <source>
        <dbReference type="ARBA" id="ARBA00022848"/>
    </source>
</evidence>
<keyword evidence="9" id="KW-0492">Microsome</keyword>
<dbReference type="InterPro" id="IPR001128">
    <property type="entry name" value="Cyt_P450"/>
</dbReference>
<dbReference type="PRINTS" id="PR00385">
    <property type="entry name" value="P450"/>
</dbReference>
<dbReference type="EMBL" id="JAJJHW010001127">
    <property type="protein sequence ID" value="KAH8376994.1"/>
    <property type="molecule type" value="Genomic_DNA"/>
</dbReference>
<keyword evidence="10 15" id="KW-0560">Oxidoreductase</keyword>
<dbReference type="InterPro" id="IPR002403">
    <property type="entry name" value="Cyt_P450_E_grp-IV"/>
</dbReference>
<dbReference type="CDD" id="cd11056">
    <property type="entry name" value="CYP6-like"/>
    <property type="match status" value="1"/>
</dbReference>
<evidence type="ECO:0000256" key="16">
    <source>
        <dbReference type="SAM" id="Phobius"/>
    </source>
</evidence>
<keyword evidence="7 14" id="KW-0479">Metal-binding</keyword>
<name>A0AAD4PMG9_9MUSC</name>
<evidence type="ECO:0000256" key="8">
    <source>
        <dbReference type="ARBA" id="ARBA00022824"/>
    </source>
</evidence>
<evidence type="ECO:0000256" key="15">
    <source>
        <dbReference type="RuleBase" id="RU000461"/>
    </source>
</evidence>
<evidence type="ECO:0000256" key="4">
    <source>
        <dbReference type="ARBA" id="ARBA00004406"/>
    </source>
</evidence>
<dbReference type="InterPro" id="IPR050476">
    <property type="entry name" value="Insect_CytP450_Detox"/>
</dbReference>
<sequence>MWEITLGLALLLVGLFYLLMIWNFDYWRKRGVPGPKPQLLTGNYPHMYNMKKHIICDINNIYCEYKEKYDAVGVYGARRPQLLIINPALARRVFVSDFKHFHDNDVSLLAKEKDDFMFANNPFTLAGEVWKQRRADILPGLAPSRTKAVYPVTRQVCWKLTDWLHKQLRIGAPDGVNAKDMCLNFTSEMVTDCVLGLQAESFTDKPTPIMGYIKQLFEQPWTFLMSFLLISNFPMLRPFVTLRLITVKTERFFVGLLQAAIDARRTQQAANAQFERLDFLDYLIQLGKKKNLDTRHLTAHTMTFLLDGFETTAGVLSHLLLLLGRDEQVQQRLREELVPHLNAEGVIEFDKLNELPFLDACVQESMRIFPPGFISNKVCTESIELPNKTGDNFTVERGTTVIVPHYCFMMDEDHFPNPDKFQPERFMQPDALKVYRERGVFMAFGDGPRICLGMRFAMTQIKAAVVEVITKFEVRVNPKTRKDNVFEPSSFLASLQGGIFLDFKALP</sequence>
<comment type="cofactor">
    <cofactor evidence="1 14">
        <name>heme</name>
        <dbReference type="ChEBI" id="CHEBI:30413"/>
    </cofactor>
</comment>
<keyword evidence="13 16" id="KW-0472">Membrane</keyword>
<comment type="caution">
    <text evidence="17">The sequence shown here is derived from an EMBL/GenBank/DDBJ whole genome shotgun (WGS) entry which is preliminary data.</text>
</comment>
<keyword evidence="16" id="KW-1133">Transmembrane helix</keyword>
<dbReference type="FunFam" id="1.10.630.10:FF:000182">
    <property type="entry name" value="Cytochrome P450 3A4"/>
    <property type="match status" value="1"/>
</dbReference>
<evidence type="ECO:0008006" key="19">
    <source>
        <dbReference type="Google" id="ProtNLM"/>
    </source>
</evidence>
<evidence type="ECO:0000256" key="11">
    <source>
        <dbReference type="ARBA" id="ARBA00023004"/>
    </source>
</evidence>
<dbReference type="PRINTS" id="PR00465">
    <property type="entry name" value="EP450IV"/>
</dbReference>
<evidence type="ECO:0000256" key="10">
    <source>
        <dbReference type="ARBA" id="ARBA00023002"/>
    </source>
</evidence>
<keyword evidence="16" id="KW-0812">Transmembrane</keyword>
<evidence type="ECO:0000256" key="13">
    <source>
        <dbReference type="ARBA" id="ARBA00023136"/>
    </source>
</evidence>